<proteinExistence type="predicted"/>
<name>A0A222G7D6_9GAMM</name>
<evidence type="ECO:0000313" key="1">
    <source>
        <dbReference type="EMBL" id="ASP47816.1"/>
    </source>
</evidence>
<dbReference type="EMBL" id="CP020465">
    <property type="protein sequence ID" value="ASP47816.1"/>
    <property type="molecule type" value="Genomic_DNA"/>
</dbReference>
<dbReference type="AlphaFoldDB" id="A0A222G7D6"/>
<reference evidence="1 2" key="1">
    <citation type="submission" date="2017-08" db="EMBL/GenBank/DDBJ databases">
        <title>Complete genome of Colwellia sp. NB097-1, a psychrophile bacterium ioslated from Bering Sea.</title>
        <authorList>
            <person name="Chen X."/>
        </authorList>
    </citation>
    <scope>NUCLEOTIDE SEQUENCE [LARGE SCALE GENOMIC DNA]</scope>
    <source>
        <strain evidence="1 2">NB097-1</strain>
    </source>
</reference>
<gene>
    <name evidence="1" type="ORF">B5D82_08645</name>
</gene>
<dbReference type="KEGG" id="cber:B5D82_08645"/>
<dbReference type="Pfam" id="PF12305">
    <property type="entry name" value="DUF3630"/>
    <property type="match status" value="1"/>
</dbReference>
<accession>A0A222G7D6</accession>
<protein>
    <submittedName>
        <fullName evidence="1">DUF3630 domain-containing protein</fullName>
    </submittedName>
</protein>
<dbReference type="OrthoDB" id="6389032at2"/>
<keyword evidence="2" id="KW-1185">Reference proteome</keyword>
<organism evidence="1 2">
    <name type="scientific">Cognaticolwellia beringensis</name>
    <dbReference type="NCBI Taxonomy" id="1967665"/>
    <lineage>
        <taxon>Bacteria</taxon>
        <taxon>Pseudomonadati</taxon>
        <taxon>Pseudomonadota</taxon>
        <taxon>Gammaproteobacteria</taxon>
        <taxon>Alteromonadales</taxon>
        <taxon>Colwelliaceae</taxon>
        <taxon>Cognaticolwellia</taxon>
    </lineage>
</organism>
<dbReference type="Proteomes" id="UP000202259">
    <property type="component" value="Chromosome"/>
</dbReference>
<sequence length="101" mass="11798">MQIKDNIEIINVEEINSTTLQLRFNVDWTMDDKTEIIDHVLRLTSLKTLEVSEGADLYCVRIKYGESEFLLNFEEYSHACWLECISDQDIDGLQKIKLLLS</sequence>
<dbReference type="RefSeq" id="WP_081150815.1">
    <property type="nucleotide sequence ID" value="NZ_CP020465.1"/>
</dbReference>
<evidence type="ECO:0000313" key="2">
    <source>
        <dbReference type="Proteomes" id="UP000202259"/>
    </source>
</evidence>
<dbReference type="InterPro" id="IPR022080">
    <property type="entry name" value="DUF3630"/>
</dbReference>